<dbReference type="GO" id="GO:0004803">
    <property type="term" value="F:transposase activity"/>
    <property type="evidence" value="ECO:0007669"/>
    <property type="project" value="TreeGrafter"/>
</dbReference>
<dbReference type="SUPFAM" id="SSF88659">
    <property type="entry name" value="Sigma3 and sigma4 domains of RNA polymerase sigma factors"/>
    <property type="match status" value="1"/>
</dbReference>
<gene>
    <name evidence="3" type="ORF">D6K54_25105</name>
    <name evidence="4" type="ORF">D6S17_26765</name>
    <name evidence="5" type="ORF">EZX71_27070</name>
</gene>
<dbReference type="InterPro" id="IPR051917">
    <property type="entry name" value="Transposase-Integrase"/>
</dbReference>
<feature type="domain" description="Transposase IS30-like HTH" evidence="2">
    <location>
        <begin position="2"/>
        <end position="45"/>
    </location>
</feature>
<comment type="caution">
    <text evidence="3">The sequence shown here is derived from an EMBL/GenBank/DDBJ whole genome shotgun (WGS) entry which is preliminary data.</text>
</comment>
<dbReference type="PANTHER" id="PTHR10948">
    <property type="entry name" value="TRANSPOSASE"/>
    <property type="match status" value="1"/>
</dbReference>
<organism evidence="3">
    <name type="scientific">Salmonella enterica subsp. enterica serovar Java</name>
    <dbReference type="NCBI Taxonomy" id="224729"/>
    <lineage>
        <taxon>Bacteria</taxon>
        <taxon>Pseudomonadati</taxon>
        <taxon>Pseudomonadota</taxon>
        <taxon>Gammaproteobacteria</taxon>
        <taxon>Enterobacterales</taxon>
        <taxon>Enterobacteriaceae</taxon>
        <taxon>Salmonella</taxon>
    </lineage>
</organism>
<evidence type="ECO:0000313" key="3">
    <source>
        <dbReference type="EMBL" id="EAC0789947.1"/>
    </source>
</evidence>
<proteinExistence type="predicted"/>
<evidence type="ECO:0000313" key="4">
    <source>
        <dbReference type="EMBL" id="EBY8645072.1"/>
    </source>
</evidence>
<dbReference type="EMBL" id="AAHPHN010000082">
    <property type="protein sequence ID" value="EBY8645072.1"/>
    <property type="molecule type" value="Genomic_DNA"/>
</dbReference>
<reference evidence="3" key="1">
    <citation type="submission" date="2018-09" db="EMBL/GenBank/DDBJ databases">
        <authorList>
            <person name="Ashton P.M."/>
            <person name="Dallman T."/>
            <person name="Nair S."/>
            <person name="De Pinna E."/>
            <person name="Peters T."/>
            <person name="Grant K."/>
        </authorList>
    </citation>
    <scope>NUCLEOTIDE SEQUENCE [LARGE SCALE GENOMIC DNA]</scope>
    <source>
        <strain evidence="4">140692</strain>
        <strain evidence="5">367309</strain>
        <strain evidence="3">412099</strain>
    </source>
</reference>
<dbReference type="AlphaFoldDB" id="A0A3Z6QSI1"/>
<keyword evidence="1" id="KW-0233">DNA recombination</keyword>
<sequence>MKYQQLTEGQRYPISVLREDNLSCSDIGKRVGVSKSTVSREVRRNWTAGGYSVAEAQRLSDTRRRAATKRFISPDTVFYVETGLSWKWSPEQICAVGKRIGAPVSHEWIYQHVQADKAAGGELYKHLRQGKRRYRIGYGQKRGRIPDAVSIERRPAVVDERSRLKEQ</sequence>
<protein>
    <submittedName>
        <fullName evidence="3">IS30 family transposase</fullName>
    </submittedName>
</protein>
<dbReference type="GO" id="GO:0006310">
    <property type="term" value="P:DNA recombination"/>
    <property type="evidence" value="ECO:0007669"/>
    <property type="project" value="UniProtKB-KW"/>
</dbReference>
<evidence type="ECO:0000256" key="1">
    <source>
        <dbReference type="ARBA" id="ARBA00023172"/>
    </source>
</evidence>
<dbReference type="InterPro" id="IPR025246">
    <property type="entry name" value="IS30-like_HTH"/>
</dbReference>
<dbReference type="GO" id="GO:0032196">
    <property type="term" value="P:transposition"/>
    <property type="evidence" value="ECO:0007669"/>
    <property type="project" value="TreeGrafter"/>
</dbReference>
<evidence type="ECO:0000313" key="5">
    <source>
        <dbReference type="EMBL" id="ECW2471533.1"/>
    </source>
</evidence>
<dbReference type="PANTHER" id="PTHR10948:SF23">
    <property type="entry name" value="TRANSPOSASE INSI FOR INSERTION SEQUENCE ELEMENT IS30A-RELATED"/>
    <property type="match status" value="1"/>
</dbReference>
<dbReference type="Pfam" id="PF13936">
    <property type="entry name" value="HTH_38"/>
    <property type="match status" value="1"/>
</dbReference>
<dbReference type="InterPro" id="IPR013324">
    <property type="entry name" value="RNA_pol_sigma_r3/r4-like"/>
</dbReference>
<dbReference type="EMBL" id="AAAGSE010000058">
    <property type="protein sequence ID" value="EAC0789947.1"/>
    <property type="molecule type" value="Genomic_DNA"/>
</dbReference>
<dbReference type="EMBL" id="AAKVUB010000064">
    <property type="protein sequence ID" value="ECW2471533.1"/>
    <property type="molecule type" value="Genomic_DNA"/>
</dbReference>
<dbReference type="Proteomes" id="UP000839631">
    <property type="component" value="Unassembled WGS sequence"/>
</dbReference>
<dbReference type="Proteomes" id="UP000839733">
    <property type="component" value="Unassembled WGS sequence"/>
</dbReference>
<evidence type="ECO:0000259" key="2">
    <source>
        <dbReference type="Pfam" id="PF13936"/>
    </source>
</evidence>
<accession>A0A3Z6QSI1</accession>
<dbReference type="NCBIfam" id="NF033563">
    <property type="entry name" value="transpos_IS30"/>
    <property type="match status" value="1"/>
</dbReference>
<dbReference type="GO" id="GO:0005829">
    <property type="term" value="C:cytosol"/>
    <property type="evidence" value="ECO:0007669"/>
    <property type="project" value="TreeGrafter"/>
</dbReference>
<name>A0A3Z6QSI1_SALEB</name>
<dbReference type="InterPro" id="IPR053392">
    <property type="entry name" value="Transposase_IS30-like"/>
</dbReference>